<name>A0A7C2THM2_9BACT</name>
<comment type="caution">
    <text evidence="2">The sequence shown here is derived from an EMBL/GenBank/DDBJ whole genome shotgun (WGS) entry which is preliminary data.</text>
</comment>
<feature type="compositionally biased region" description="Basic residues" evidence="1">
    <location>
        <begin position="58"/>
        <end position="67"/>
    </location>
</feature>
<accession>A0A7C2THM2</accession>
<feature type="non-terminal residue" evidence="2">
    <location>
        <position position="1"/>
    </location>
</feature>
<feature type="region of interest" description="Disordered" evidence="1">
    <location>
        <begin position="37"/>
        <end position="67"/>
    </location>
</feature>
<reference evidence="2" key="1">
    <citation type="journal article" date="2020" name="mSystems">
        <title>Genome- and Community-Level Interaction Insights into Carbon Utilization and Element Cycling Functions of Hydrothermarchaeota in Hydrothermal Sediment.</title>
        <authorList>
            <person name="Zhou Z."/>
            <person name="Liu Y."/>
            <person name="Xu W."/>
            <person name="Pan J."/>
            <person name="Luo Z.H."/>
            <person name="Li M."/>
        </authorList>
    </citation>
    <scope>NUCLEOTIDE SEQUENCE [LARGE SCALE GENOMIC DNA]</scope>
    <source>
        <strain evidence="2">SpSt-1224</strain>
    </source>
</reference>
<dbReference type="AlphaFoldDB" id="A0A7C2THM2"/>
<organism evidence="2">
    <name type="scientific">Desulfurivibrio alkaliphilus</name>
    <dbReference type="NCBI Taxonomy" id="427923"/>
    <lineage>
        <taxon>Bacteria</taxon>
        <taxon>Pseudomonadati</taxon>
        <taxon>Thermodesulfobacteriota</taxon>
        <taxon>Desulfobulbia</taxon>
        <taxon>Desulfobulbales</taxon>
        <taxon>Desulfobulbaceae</taxon>
        <taxon>Desulfurivibrio</taxon>
    </lineage>
</organism>
<evidence type="ECO:0000313" key="2">
    <source>
        <dbReference type="EMBL" id="HET97924.1"/>
    </source>
</evidence>
<protein>
    <submittedName>
        <fullName evidence="2">IS4 family transposase</fullName>
    </submittedName>
</protein>
<sequence length="67" mass="7823">LSGLITYLLLAIYCQEQHGEPVFIRRVRQLRNQIRNEALQAPSSKPPSARRWGDKAQRKMRKLHANL</sequence>
<dbReference type="EMBL" id="DSDS01000101">
    <property type="protein sequence ID" value="HET97924.1"/>
    <property type="molecule type" value="Genomic_DNA"/>
</dbReference>
<proteinExistence type="predicted"/>
<dbReference type="Proteomes" id="UP000885986">
    <property type="component" value="Unassembled WGS sequence"/>
</dbReference>
<evidence type="ECO:0000256" key="1">
    <source>
        <dbReference type="SAM" id="MobiDB-lite"/>
    </source>
</evidence>
<gene>
    <name evidence="2" type="ORF">ENN98_04405</name>
</gene>